<keyword evidence="2" id="KW-1133">Transmembrane helix</keyword>
<accession>A0A7D5FJN9</accession>
<keyword evidence="2" id="KW-0812">Transmembrane</keyword>
<dbReference type="GeneID" id="58116848"/>
<evidence type="ECO:0000256" key="1">
    <source>
        <dbReference type="SAM" id="MobiDB-lite"/>
    </source>
</evidence>
<dbReference type="AlphaFoldDB" id="A0A7D5FJN9"/>
<keyword evidence="3" id="KW-0496">Mitochondrion</keyword>
<keyword evidence="2" id="KW-0472">Membrane</keyword>
<dbReference type="EMBL" id="MT528240">
    <property type="protein sequence ID" value="QLD96636.1"/>
    <property type="molecule type" value="Genomic_DNA"/>
</dbReference>
<proteinExistence type="predicted"/>
<dbReference type="RefSeq" id="YP_009912199.1">
    <property type="nucleotide sequence ID" value="NC_050041.1"/>
</dbReference>
<feature type="transmembrane region" description="Helical" evidence="2">
    <location>
        <begin position="34"/>
        <end position="51"/>
    </location>
</feature>
<sequence length="129" mass="14171">MIIFNFYLGCLESLDFSLLNDLLNLVTQIMSDKILVLYSVIIISVPIVLILESRNAEKILKNIGRIGTGVLAGVGAVDSSLSLYDRYVDSQNKGSSSGDNSNNNNTDKKDNNNNNNNENKGDNKQNESK</sequence>
<organism evidence="3">
    <name type="scientific">Phallus indusiatus</name>
    <dbReference type="NCBI Taxonomy" id="146777"/>
    <lineage>
        <taxon>Eukaryota</taxon>
        <taxon>Fungi</taxon>
        <taxon>Dikarya</taxon>
        <taxon>Basidiomycota</taxon>
        <taxon>Agaricomycotina</taxon>
        <taxon>Agaricomycetes</taxon>
        <taxon>Phallomycetidae</taxon>
        <taxon>Phallales</taxon>
        <taxon>Phallaceae</taxon>
        <taxon>Phallus</taxon>
    </lineage>
</organism>
<feature type="region of interest" description="Disordered" evidence="1">
    <location>
        <begin position="90"/>
        <end position="129"/>
    </location>
</feature>
<feature type="compositionally biased region" description="Basic and acidic residues" evidence="1">
    <location>
        <begin position="119"/>
        <end position="129"/>
    </location>
</feature>
<gene>
    <name evidence="3" type="primary">orf129</name>
</gene>
<feature type="compositionally biased region" description="Low complexity" evidence="1">
    <location>
        <begin position="90"/>
        <end position="105"/>
    </location>
</feature>
<evidence type="ECO:0000256" key="2">
    <source>
        <dbReference type="SAM" id="Phobius"/>
    </source>
</evidence>
<protein>
    <submittedName>
        <fullName evidence="3">Uncharacterized protein</fullName>
    </submittedName>
</protein>
<name>A0A7D5FJN9_9AGAM</name>
<evidence type="ECO:0000313" key="3">
    <source>
        <dbReference type="EMBL" id="QLD96636.1"/>
    </source>
</evidence>
<reference evidence="3" key="1">
    <citation type="journal article" name="Front. Microbiol.">
        <title>Mitogenomes of Two Phallus Mushroom Species Reveal Gene Rearrangement, Intron Dynamics, and Basidiomycete Phylogeny.</title>
        <authorList>
            <person name="Chen C."/>
            <person name="Wang J."/>
            <person name="Li Q."/>
            <person name="Fu R."/>
            <person name="Jin X."/>
            <person name="Huang W."/>
            <person name="Lu D."/>
        </authorList>
    </citation>
    <scope>NUCLEOTIDE SEQUENCE</scope>
    <source>
        <tissue evidence="3">Fruiting body</tissue>
    </source>
</reference>
<geneLocation type="mitochondrion" evidence="3"/>